<sequence>MKLTLRIYGLLWRLILPFALLRLWWRGRAEPLYRRHWAERLGWFNGKSASATTTGPRVWVHAVSLGETRAAAPLIEALREKLPQMRLLLTHMTATGRAAGVELLQPGDVQVWLPYDLPGPMRRFLRRFQPRVAVLMETEVWPNLAEQCRAAGVPVLLANARLSARSASRWQRWPSLARVAWGGLFAAAQTPEDARRIRAMGAAQATSLGNLKFDMRADPALMQLGEQWKAAAARPVLLLASTREQGGQSEEALLLAALPLALAQRALLVWVPRHPQRFDAVAQLLAGQGHAVQRRSMGAPTAETAVWLGDSLGEMAAYYAMADAAFIGGSLLPLGGQNLIEACACGCPVVLGPSQFNFAAAAQAAIDGGAAVQAADAAQVWAALQHWLDDPPLRQQASQSARAFAAAHQGAAQRQADWIVENAGKALSQRPQADQ</sequence>
<feature type="site" description="Transition state stabilizer" evidence="10">
    <location>
        <position position="137"/>
    </location>
</feature>
<feature type="active site" description="Proton acceptor" evidence="9">
    <location>
        <position position="67"/>
    </location>
</feature>
<evidence type="ECO:0000256" key="8">
    <source>
        <dbReference type="ARBA" id="ARBA00049183"/>
    </source>
</evidence>
<evidence type="ECO:0000256" key="7">
    <source>
        <dbReference type="ARBA" id="ARBA00031445"/>
    </source>
</evidence>
<keyword evidence="5" id="KW-0472">Membrane</keyword>
<dbReference type="GO" id="GO:0009244">
    <property type="term" value="P:lipopolysaccharide core region biosynthetic process"/>
    <property type="evidence" value="ECO:0007669"/>
    <property type="project" value="UniProtKB-UniRule"/>
</dbReference>
<keyword evidence="6 11" id="KW-0808">Transferase</keyword>
<evidence type="ECO:0000256" key="2">
    <source>
        <dbReference type="ARBA" id="ARBA00004713"/>
    </source>
</evidence>
<evidence type="ECO:0000259" key="13">
    <source>
        <dbReference type="Pfam" id="PF04413"/>
    </source>
</evidence>
<dbReference type="GO" id="GO:0030313">
    <property type="term" value="C:cell envelope"/>
    <property type="evidence" value="ECO:0007669"/>
    <property type="project" value="UniProtKB-SubCell"/>
</dbReference>
<dbReference type="PANTHER" id="PTHR42755:SF1">
    <property type="entry name" value="3-DEOXY-D-MANNO-OCTULOSONIC ACID TRANSFERASE, MITOCHONDRIAL-RELATED"/>
    <property type="match status" value="1"/>
</dbReference>
<organism evidence="14">
    <name type="scientific">Thiomonas intermedia (strain K12)</name>
    <name type="common">Thiobacillus intermedius</name>
    <dbReference type="NCBI Taxonomy" id="75379"/>
    <lineage>
        <taxon>Bacteria</taxon>
        <taxon>Pseudomonadati</taxon>
        <taxon>Pseudomonadota</taxon>
        <taxon>Betaproteobacteria</taxon>
        <taxon>Burkholderiales</taxon>
        <taxon>Thiomonas</taxon>
    </lineage>
</organism>
<comment type="pathway">
    <text evidence="2 11">Bacterial outer membrane biogenesis; LPS core biosynthesis.</text>
</comment>
<dbReference type="HOGENOM" id="CLU_036146_2_0_4"/>
<reference evidence="14" key="1">
    <citation type="submission" date="2010-04" db="EMBL/GenBank/DDBJ databases">
        <title>Complete sequence of Thiomonas intermedia K12.</title>
        <authorList>
            <consortium name="US DOE Joint Genome Institute"/>
            <person name="Lucas S."/>
            <person name="Copeland A."/>
            <person name="Lapidus A."/>
            <person name="Cheng J.-F."/>
            <person name="Bruce D."/>
            <person name="Goodwin L."/>
            <person name="Pitluck S."/>
            <person name="Davenport K."/>
            <person name="Detter J.C."/>
            <person name="Han C."/>
            <person name="Tapia R."/>
            <person name="Land M."/>
            <person name="Hauser L."/>
            <person name="Kyrpides N."/>
            <person name="Ovchinnikova G."/>
            <person name="Kerfeld C.A."/>
            <person name="Cannon G.C."/>
            <person name="Heinhorst S."/>
            <person name="Woyke T."/>
        </authorList>
    </citation>
    <scope>NUCLEOTIDE SEQUENCE [LARGE SCALE GENOMIC DNA]</scope>
    <source>
        <strain evidence="14">K12</strain>
    </source>
</reference>
<evidence type="ECO:0000256" key="6">
    <source>
        <dbReference type="ARBA" id="ARBA00022679"/>
    </source>
</evidence>
<dbReference type="EC" id="2.4.99.12" evidence="3 11"/>
<name>D5WZ03_THIK1</name>
<gene>
    <name evidence="14" type="ordered locus">Tint_0947</name>
</gene>
<evidence type="ECO:0000256" key="11">
    <source>
        <dbReference type="RuleBase" id="RU365103"/>
    </source>
</evidence>
<keyword evidence="5" id="KW-0997">Cell inner membrane</keyword>
<evidence type="ECO:0000256" key="9">
    <source>
        <dbReference type="PIRSR" id="PIRSR639901-1"/>
    </source>
</evidence>
<proteinExistence type="inferred from homology"/>
<dbReference type="SUPFAM" id="SSF53756">
    <property type="entry name" value="UDP-Glycosyltransferase/glycogen phosphorylase"/>
    <property type="match status" value="1"/>
</dbReference>
<dbReference type="KEGG" id="tin:Tint_0947"/>
<dbReference type="STRING" id="75379.Tint_0947"/>
<dbReference type="GO" id="GO:0005886">
    <property type="term" value="C:plasma membrane"/>
    <property type="evidence" value="ECO:0007669"/>
    <property type="project" value="UniProtKB-SubCell"/>
</dbReference>
<dbReference type="GO" id="GO:0009245">
    <property type="term" value="P:lipid A biosynthetic process"/>
    <property type="evidence" value="ECO:0007669"/>
    <property type="project" value="TreeGrafter"/>
</dbReference>
<dbReference type="Gene3D" id="3.40.50.2000">
    <property type="entry name" value="Glycogen Phosphorylase B"/>
    <property type="match status" value="1"/>
</dbReference>
<evidence type="ECO:0000256" key="4">
    <source>
        <dbReference type="ARBA" id="ARBA00019077"/>
    </source>
</evidence>
<evidence type="ECO:0000256" key="3">
    <source>
        <dbReference type="ARBA" id="ARBA00012621"/>
    </source>
</evidence>
<keyword evidence="11" id="KW-0448">Lipopolysaccharide biosynthesis</keyword>
<comment type="subcellular location">
    <subcellularLocation>
        <location evidence="1">Cell envelope</location>
    </subcellularLocation>
    <subcellularLocation>
        <location evidence="11">Cell membrane</location>
    </subcellularLocation>
</comment>
<dbReference type="EMBL" id="CP002021">
    <property type="protein sequence ID" value="ADG30341.1"/>
    <property type="molecule type" value="Genomic_DNA"/>
</dbReference>
<feature type="site" description="Transition state stabilizer" evidence="10">
    <location>
        <position position="212"/>
    </location>
</feature>
<dbReference type="eggNOG" id="COG1519">
    <property type="taxonomic scope" value="Bacteria"/>
</dbReference>
<evidence type="ECO:0000313" key="14">
    <source>
        <dbReference type="EMBL" id="ADG30341.1"/>
    </source>
</evidence>
<dbReference type="AlphaFoldDB" id="D5WZ03"/>
<dbReference type="UniPathway" id="UPA00958"/>
<dbReference type="Pfam" id="PF00534">
    <property type="entry name" value="Glycos_transf_1"/>
    <property type="match status" value="1"/>
</dbReference>
<dbReference type="Pfam" id="PF04413">
    <property type="entry name" value="Glycos_transf_N"/>
    <property type="match status" value="1"/>
</dbReference>
<dbReference type="InterPro" id="IPR007507">
    <property type="entry name" value="Glycos_transf_N"/>
</dbReference>
<keyword evidence="11" id="KW-1003">Cell membrane</keyword>
<dbReference type="Gene3D" id="3.40.50.11720">
    <property type="entry name" value="3-Deoxy-D-manno-octulosonic-acid transferase, N-terminal domain"/>
    <property type="match status" value="1"/>
</dbReference>
<evidence type="ECO:0000256" key="1">
    <source>
        <dbReference type="ARBA" id="ARBA00004196"/>
    </source>
</evidence>
<dbReference type="InterPro" id="IPR039901">
    <property type="entry name" value="Kdotransferase"/>
</dbReference>
<feature type="domain" description="Glycosyl transferase family 1" evidence="12">
    <location>
        <begin position="311"/>
        <end position="403"/>
    </location>
</feature>
<evidence type="ECO:0000256" key="10">
    <source>
        <dbReference type="PIRSR" id="PIRSR639901-2"/>
    </source>
</evidence>
<feature type="domain" description="3-deoxy-D-manno-octulosonic-acid transferase N-terminal" evidence="13">
    <location>
        <begin position="36"/>
        <end position="215"/>
    </location>
</feature>
<dbReference type="InterPro" id="IPR001296">
    <property type="entry name" value="Glyco_trans_1"/>
</dbReference>
<protein>
    <recommendedName>
        <fullName evidence="4 11">3-deoxy-D-manno-octulosonic acid transferase</fullName>
        <shortName evidence="11">Kdo transferase</shortName>
        <ecNumber evidence="3 11">2.4.99.12</ecNumber>
    </recommendedName>
    <alternativeName>
        <fullName evidence="7 11">Lipid IV(A) 3-deoxy-D-manno-octulosonic acid transferase</fullName>
    </alternativeName>
</protein>
<dbReference type="BioCyc" id="TINT75379:TINT_RS04735-MONOMER"/>
<comment type="catalytic activity">
    <reaction evidence="8 11">
        <text>lipid IVA (E. coli) + CMP-3-deoxy-beta-D-manno-octulosonate = alpha-Kdo-(2-&gt;6)-lipid IVA (E. coli) + CMP + H(+)</text>
        <dbReference type="Rhea" id="RHEA:28066"/>
        <dbReference type="ChEBI" id="CHEBI:15378"/>
        <dbReference type="ChEBI" id="CHEBI:58603"/>
        <dbReference type="ChEBI" id="CHEBI:60364"/>
        <dbReference type="ChEBI" id="CHEBI:60377"/>
        <dbReference type="ChEBI" id="CHEBI:85987"/>
        <dbReference type="EC" id="2.4.99.12"/>
    </reaction>
</comment>
<dbReference type="CAZy" id="GT30">
    <property type="family name" value="Glycosyltransferase Family 30"/>
</dbReference>
<dbReference type="GO" id="GO:0043842">
    <property type="term" value="F:Kdo transferase activity"/>
    <property type="evidence" value="ECO:0007669"/>
    <property type="project" value="UniProtKB-EC"/>
</dbReference>
<evidence type="ECO:0000256" key="5">
    <source>
        <dbReference type="ARBA" id="ARBA00022519"/>
    </source>
</evidence>
<dbReference type="PANTHER" id="PTHR42755">
    <property type="entry name" value="3-DEOXY-MANNO-OCTULOSONATE CYTIDYLYLTRANSFERASE"/>
    <property type="match status" value="1"/>
</dbReference>
<comment type="similarity">
    <text evidence="11">Belongs to the glycosyltransferase group 1 family.</text>
</comment>
<dbReference type="InterPro" id="IPR038107">
    <property type="entry name" value="Glycos_transf_N_sf"/>
</dbReference>
<comment type="function">
    <text evidence="11">Involved in lipopolysaccharide (LPS) biosynthesis. Catalyzes the transfer of 3-deoxy-D-manno-octulosonate (Kdo) residue(s) from CMP-Kdo to lipid IV(A), the tetraacyldisaccharide-1,4'-bisphosphate precursor of lipid A.</text>
</comment>
<evidence type="ECO:0000259" key="12">
    <source>
        <dbReference type="Pfam" id="PF00534"/>
    </source>
</evidence>
<accession>D5WZ03</accession>